<feature type="region of interest" description="Disordered" evidence="8">
    <location>
        <begin position="47"/>
        <end position="81"/>
    </location>
</feature>
<dbReference type="PANTHER" id="PTHR35333:SF4">
    <property type="entry name" value="SLR0121 PROTEIN"/>
    <property type="match status" value="1"/>
</dbReference>
<keyword evidence="9" id="KW-1133">Transmembrane helix</keyword>
<dbReference type="Proteomes" id="UP001589783">
    <property type="component" value="Unassembled WGS sequence"/>
</dbReference>
<evidence type="ECO:0000259" key="11">
    <source>
        <dbReference type="Pfam" id="PF00768"/>
    </source>
</evidence>
<evidence type="ECO:0000256" key="1">
    <source>
        <dbReference type="ARBA" id="ARBA00007164"/>
    </source>
</evidence>
<dbReference type="GO" id="GO:0016787">
    <property type="term" value="F:hydrolase activity"/>
    <property type="evidence" value="ECO:0007669"/>
    <property type="project" value="UniProtKB-KW"/>
</dbReference>
<keyword evidence="6" id="KW-0961">Cell wall biogenesis/degradation</keyword>
<gene>
    <name evidence="12" type="ORF">ACFFJD_12935</name>
</gene>
<evidence type="ECO:0000256" key="4">
    <source>
        <dbReference type="ARBA" id="ARBA00022960"/>
    </source>
</evidence>
<evidence type="ECO:0000256" key="2">
    <source>
        <dbReference type="ARBA" id="ARBA00022729"/>
    </source>
</evidence>
<keyword evidence="9" id="KW-0472">Membrane</keyword>
<feature type="chain" id="PRO_5046397912" evidence="10">
    <location>
        <begin position="30"/>
        <end position="424"/>
    </location>
</feature>
<reference evidence="12 13" key="1">
    <citation type="submission" date="2024-09" db="EMBL/GenBank/DDBJ databases">
        <authorList>
            <person name="Sun Q."/>
            <person name="Mori K."/>
        </authorList>
    </citation>
    <scope>NUCLEOTIDE SEQUENCE [LARGE SCALE GENOMIC DNA]</scope>
    <source>
        <strain evidence="12 13">CCM 7957</strain>
    </source>
</reference>
<feature type="domain" description="Peptidase S11 D-alanyl-D-alanine carboxypeptidase A N-terminal" evidence="11">
    <location>
        <begin position="101"/>
        <end position="334"/>
    </location>
</feature>
<keyword evidence="4" id="KW-0133">Cell shape</keyword>
<dbReference type="InterPro" id="IPR012338">
    <property type="entry name" value="Beta-lactam/transpept-like"/>
</dbReference>
<feature type="signal peptide" evidence="10">
    <location>
        <begin position="1"/>
        <end position="29"/>
    </location>
</feature>
<keyword evidence="13" id="KW-1185">Reference proteome</keyword>
<keyword evidence="9" id="KW-0812">Transmembrane</keyword>
<dbReference type="EMBL" id="JBHLWV010000022">
    <property type="protein sequence ID" value="MFC0315755.1"/>
    <property type="molecule type" value="Genomic_DNA"/>
</dbReference>
<dbReference type="SUPFAM" id="SSF56601">
    <property type="entry name" value="beta-lactamase/transpeptidase-like"/>
    <property type="match status" value="1"/>
</dbReference>
<proteinExistence type="inferred from homology"/>
<dbReference type="RefSeq" id="WP_382364773.1">
    <property type="nucleotide sequence ID" value="NZ_JBHLWV010000022.1"/>
</dbReference>
<dbReference type="PRINTS" id="PR00725">
    <property type="entry name" value="DADACBPTASE1"/>
</dbReference>
<dbReference type="PANTHER" id="PTHR35333">
    <property type="entry name" value="BETA-LACTAMASE"/>
    <property type="match status" value="1"/>
</dbReference>
<evidence type="ECO:0000256" key="6">
    <source>
        <dbReference type="ARBA" id="ARBA00023316"/>
    </source>
</evidence>
<evidence type="ECO:0000256" key="8">
    <source>
        <dbReference type="SAM" id="MobiDB-lite"/>
    </source>
</evidence>
<evidence type="ECO:0000256" key="3">
    <source>
        <dbReference type="ARBA" id="ARBA00022801"/>
    </source>
</evidence>
<sequence>MRSSSPSRLLSIAVTVALGGAVLAAPAVADPLGPTPTVVLPTETAPEACPHAVNPPPPVDDSETVAPGQTTPTPLVVQDPPIGGDRLGECGIVADPAAGPTPADLTSLGWLIADLDSGAVIAAQDPHGRYRPASTIKVLLALVALEQLDLAAPVTATVNDWSMEGDACGVGPGGQYTVRDILTGLLVVSGNDCANMLARELGGYDEALAKMNAKAKELGVLDTRAASPSGLDAAGMSTSPYDLAVIFRAAMADENFAEMIGLSSYKFPGYPARKDVPGDEDHPAYLMGTSNTLLRDGVPGMTVLGGKTGYTDDALKTFVGAVEQDGRTLLIVQMAGLSEGGNSYHDQAVRMLDYGFAADGSISVGTLDTGVADSSSGESGQQPWASSGTDAAALGPLELVLVAVLGLTAASLVVLAVRRHRRRR</sequence>
<keyword evidence="5" id="KW-0573">Peptidoglycan synthesis</keyword>
<protein>
    <submittedName>
        <fullName evidence="12">Serine hydrolase</fullName>
    </submittedName>
</protein>
<name>A0ABV6HA45_9ACTN</name>
<dbReference type="Pfam" id="PF00768">
    <property type="entry name" value="Peptidase_S11"/>
    <property type="match status" value="1"/>
</dbReference>
<comment type="similarity">
    <text evidence="1 7">Belongs to the peptidase S11 family.</text>
</comment>
<feature type="transmembrane region" description="Helical" evidence="9">
    <location>
        <begin position="399"/>
        <end position="417"/>
    </location>
</feature>
<organism evidence="12 13">
    <name type="scientific">Gordonia phosphorivorans</name>
    <dbReference type="NCBI Taxonomy" id="1056982"/>
    <lineage>
        <taxon>Bacteria</taxon>
        <taxon>Bacillati</taxon>
        <taxon>Actinomycetota</taxon>
        <taxon>Actinomycetes</taxon>
        <taxon>Mycobacteriales</taxon>
        <taxon>Gordoniaceae</taxon>
        <taxon>Gordonia</taxon>
    </lineage>
</organism>
<dbReference type="Gene3D" id="3.40.710.10">
    <property type="entry name" value="DD-peptidase/beta-lactamase superfamily"/>
    <property type="match status" value="1"/>
</dbReference>
<evidence type="ECO:0000256" key="10">
    <source>
        <dbReference type="SAM" id="SignalP"/>
    </source>
</evidence>
<keyword evidence="2 10" id="KW-0732">Signal</keyword>
<evidence type="ECO:0000256" key="5">
    <source>
        <dbReference type="ARBA" id="ARBA00022984"/>
    </source>
</evidence>
<accession>A0ABV6HA45</accession>
<dbReference type="InterPro" id="IPR018044">
    <property type="entry name" value="Peptidase_S11"/>
</dbReference>
<dbReference type="InterPro" id="IPR001967">
    <property type="entry name" value="Peptidase_S11_N"/>
</dbReference>
<evidence type="ECO:0000313" key="13">
    <source>
        <dbReference type="Proteomes" id="UP001589783"/>
    </source>
</evidence>
<evidence type="ECO:0000256" key="7">
    <source>
        <dbReference type="RuleBase" id="RU004016"/>
    </source>
</evidence>
<dbReference type="InterPro" id="IPR000871">
    <property type="entry name" value="Beta-lactam_class-A"/>
</dbReference>
<evidence type="ECO:0000256" key="9">
    <source>
        <dbReference type="SAM" id="Phobius"/>
    </source>
</evidence>
<keyword evidence="3 12" id="KW-0378">Hydrolase</keyword>
<comment type="caution">
    <text evidence="12">The sequence shown here is derived from an EMBL/GenBank/DDBJ whole genome shotgun (WGS) entry which is preliminary data.</text>
</comment>
<evidence type="ECO:0000313" key="12">
    <source>
        <dbReference type="EMBL" id="MFC0315755.1"/>
    </source>
</evidence>